<dbReference type="KEGG" id="tper:IWA51_05815"/>
<name>A0A7T3RFE2_9SPIR</name>
<evidence type="ECO:0000256" key="1">
    <source>
        <dbReference type="SAM" id="Phobius"/>
    </source>
</evidence>
<sequence length="206" mass="21341">MNQTAKMTLARSSATAGAAVLCALASKIQPVYGTEFLVPAAVTVAAVLGRLTGSGALGLLVILQCAGLPVLGTGTLTGLKFFSQDYCACVLAAFTAAFVSGLGAGTPYVTEKKFSTKRFARTVLASAAGYAAAFLTLYICFRTGLVSQAARSGPFIFTAMTAATSLLALLLRPAAASLLYPSESLEKEADEAVQRLKQKKTARQKK</sequence>
<evidence type="ECO:0000313" key="3">
    <source>
        <dbReference type="Proteomes" id="UP000595224"/>
    </source>
</evidence>
<dbReference type="Proteomes" id="UP000595224">
    <property type="component" value="Chromosome"/>
</dbReference>
<evidence type="ECO:0000313" key="2">
    <source>
        <dbReference type="EMBL" id="QQA02091.1"/>
    </source>
</evidence>
<keyword evidence="1" id="KW-0812">Transmembrane</keyword>
<gene>
    <name evidence="2" type="ORF">IWA51_05815</name>
</gene>
<organism evidence="2 3">
    <name type="scientific">Treponema peruense</name>
    <dbReference type="NCBI Taxonomy" id="2787628"/>
    <lineage>
        <taxon>Bacteria</taxon>
        <taxon>Pseudomonadati</taxon>
        <taxon>Spirochaetota</taxon>
        <taxon>Spirochaetia</taxon>
        <taxon>Spirochaetales</taxon>
        <taxon>Treponemataceae</taxon>
        <taxon>Treponema</taxon>
    </lineage>
</organism>
<feature type="transmembrane region" description="Helical" evidence="1">
    <location>
        <begin position="86"/>
        <end position="110"/>
    </location>
</feature>
<proteinExistence type="predicted"/>
<reference evidence="2 3" key="1">
    <citation type="submission" date="2020-11" db="EMBL/GenBank/DDBJ databases">
        <title>Treponema Peruensis nv. sp., first commensal Treponema isolated from human feces.</title>
        <authorList>
            <person name="Belkhou C."/>
            <person name="Raes J."/>
        </authorList>
    </citation>
    <scope>NUCLEOTIDE SEQUENCE [LARGE SCALE GENOMIC DNA]</scope>
    <source>
        <strain evidence="2 3">RCC2812</strain>
    </source>
</reference>
<protein>
    <submittedName>
        <fullName evidence="2">Uncharacterized protein</fullName>
    </submittedName>
</protein>
<dbReference type="RefSeq" id="WP_198443560.1">
    <property type="nucleotide sequence ID" value="NZ_CBCSHE010000006.1"/>
</dbReference>
<accession>A0A7T3RFE2</accession>
<dbReference type="AlphaFoldDB" id="A0A7T3RFE2"/>
<keyword evidence="3" id="KW-1185">Reference proteome</keyword>
<keyword evidence="1" id="KW-0472">Membrane</keyword>
<dbReference type="EMBL" id="CP064936">
    <property type="protein sequence ID" value="QQA02091.1"/>
    <property type="molecule type" value="Genomic_DNA"/>
</dbReference>
<keyword evidence="1" id="KW-1133">Transmembrane helix</keyword>
<feature type="transmembrane region" description="Helical" evidence="1">
    <location>
        <begin position="57"/>
        <end position="79"/>
    </location>
</feature>
<feature type="transmembrane region" description="Helical" evidence="1">
    <location>
        <begin position="122"/>
        <end position="141"/>
    </location>
</feature>
<feature type="transmembrane region" description="Helical" evidence="1">
    <location>
        <begin position="153"/>
        <end position="171"/>
    </location>
</feature>